<organism evidence="1 2">
    <name type="scientific">Maribacter dokdonensis</name>
    <dbReference type="NCBI Taxonomy" id="320912"/>
    <lineage>
        <taxon>Bacteria</taxon>
        <taxon>Pseudomonadati</taxon>
        <taxon>Bacteroidota</taxon>
        <taxon>Flavobacteriia</taxon>
        <taxon>Flavobacteriales</taxon>
        <taxon>Flavobacteriaceae</taxon>
        <taxon>Maribacter</taxon>
    </lineage>
</organism>
<dbReference type="Pfam" id="PF12599">
    <property type="entry name" value="DUF3768"/>
    <property type="match status" value="1"/>
</dbReference>
<protein>
    <recommendedName>
        <fullName evidence="3">DUF3768 domain-containing protein</fullName>
    </recommendedName>
</protein>
<sequence>MTKHTQPFTDYLQSVKEMLLEQYGGAIENMDQRKIIKCHDLNDSVQLCVQKLAVEYDLSASRDDYRIKTELIQHQNDFFRTAPTTADASGIKGTVVITQGIAALSKEDQAAIINKMIEFDDFSEDNDPHKEHDFGSFEHDGEKIFWKIDYYNMTLDMGSPDPADPKVTKRVLTVMFASEY</sequence>
<dbReference type="RefSeq" id="WP_217632831.1">
    <property type="nucleotide sequence ID" value="NZ_FNTB01000001.1"/>
</dbReference>
<dbReference type="EMBL" id="FNTB01000001">
    <property type="protein sequence ID" value="SEB78342.1"/>
    <property type="molecule type" value="Genomic_DNA"/>
</dbReference>
<evidence type="ECO:0000313" key="1">
    <source>
        <dbReference type="EMBL" id="SEB78342.1"/>
    </source>
</evidence>
<evidence type="ECO:0000313" key="2">
    <source>
        <dbReference type="Proteomes" id="UP000183038"/>
    </source>
</evidence>
<dbReference type="Proteomes" id="UP000183038">
    <property type="component" value="Unassembled WGS sequence"/>
</dbReference>
<reference evidence="1 2" key="1">
    <citation type="submission" date="2016-10" db="EMBL/GenBank/DDBJ databases">
        <authorList>
            <person name="de Groot N.N."/>
        </authorList>
    </citation>
    <scope>NUCLEOTIDE SEQUENCE [LARGE SCALE GENOMIC DNA]</scope>
    <source>
        <strain evidence="1 2">MAR_2009_71</strain>
    </source>
</reference>
<gene>
    <name evidence="1" type="ORF">SAMN05192540_1533</name>
</gene>
<evidence type="ECO:0008006" key="3">
    <source>
        <dbReference type="Google" id="ProtNLM"/>
    </source>
</evidence>
<dbReference type="InterPro" id="IPR022243">
    <property type="entry name" value="DUF3768"/>
</dbReference>
<dbReference type="AlphaFoldDB" id="A0A1H4M7I5"/>
<accession>A0A1H4M7I5</accession>
<proteinExistence type="predicted"/>
<name>A0A1H4M7I5_9FLAO</name>